<evidence type="ECO:0000313" key="1">
    <source>
        <dbReference type="EMBL" id="KAI4457381.1"/>
    </source>
</evidence>
<name>A0ACB9SUL7_HOLOL</name>
<comment type="caution">
    <text evidence="1">The sequence shown here is derived from an EMBL/GenBank/DDBJ whole genome shotgun (WGS) entry which is preliminary data.</text>
</comment>
<gene>
    <name evidence="1" type="ORF">MML48_7g00002074</name>
</gene>
<sequence length="804" mass="89552">MVIEIIPACSVIVMVVVLALCSCWKRDRHKSEWIGLHGMVTQKNPDENVNHLPSVTLQPDVNNSENNHNAADDEDISKRTTLTATNTRRSLPDIPFEPNRVDSNNTVPWVEPASDNVSELYATVGQYQNSVKRHTLPNGLDSRPSISQHSSISQADDAYARVNYGQLGKKEHPYARVQNTNHIEQDENSSDETGLLSPIGRLDHVTKIDYYKNLFPRASTSQNHNEPVAPQRSRRSSVHSGLAVDITAEAAVTGAIAANQDLPYMTPPIAQLNFSGDSQDSSKGYTSISVREPLANIRAQTKEINKLQRDLDPHYSTVSDDSDEVYTTIQEPTQQLYMSGSETYAQIQPLPLTVEVEVNPVPSSSRTSSLERQETPQPPSVDSLKHVAHSHSRQASSSSSVGLLGSPKPEKRQANSPLPPPPHISNSPDVPSSPISKSIDDMYAKVHKNRNKTPVTATTTITTTTTVKDDQDQLNRGSERSSFHTAQRKISNNSSPLAEEEEEVDKTRGSEQVQTCYEEKKYVRKEHDYETLKKQFHISDCGSEPGYASINGPDSLLSMDPGYEVLKRQEAETSSEIDPNYEPLRHRTDSAGYSTIRDQVMDGYSVINKQRKMEDRQAKIGNCSKDLLLLGVDEPNYESMPSDYAGAKSTDSESDPNYESVNQNDPNYESVKYLDVNDPPYERLNDDDSMRTDDRNKGQHSGYETIDVDSSSNSNRKSLDVPYEHLREDTSKTDSESSDYERIQSNNNSNTSDCLKPDYETIKPKSSNGSSSKEEPHYDTVNREKSGTSTSDDLPNSDEDIFEV</sequence>
<dbReference type="EMBL" id="CM043021">
    <property type="protein sequence ID" value="KAI4457381.1"/>
    <property type="molecule type" value="Genomic_DNA"/>
</dbReference>
<accession>A0ACB9SUL7</accession>
<dbReference type="Proteomes" id="UP001056778">
    <property type="component" value="Chromosome 7"/>
</dbReference>
<proteinExistence type="predicted"/>
<keyword evidence="2" id="KW-1185">Reference proteome</keyword>
<organism evidence="1 2">
    <name type="scientific">Holotrichia oblita</name>
    <name type="common">Chafer beetle</name>
    <dbReference type="NCBI Taxonomy" id="644536"/>
    <lineage>
        <taxon>Eukaryota</taxon>
        <taxon>Metazoa</taxon>
        <taxon>Ecdysozoa</taxon>
        <taxon>Arthropoda</taxon>
        <taxon>Hexapoda</taxon>
        <taxon>Insecta</taxon>
        <taxon>Pterygota</taxon>
        <taxon>Neoptera</taxon>
        <taxon>Endopterygota</taxon>
        <taxon>Coleoptera</taxon>
        <taxon>Polyphaga</taxon>
        <taxon>Scarabaeiformia</taxon>
        <taxon>Scarabaeidae</taxon>
        <taxon>Melolonthinae</taxon>
        <taxon>Holotrichia</taxon>
    </lineage>
</organism>
<protein>
    <submittedName>
        <fullName evidence="1">Uncharacterized protein</fullName>
    </submittedName>
</protein>
<reference evidence="1" key="1">
    <citation type="submission" date="2022-04" db="EMBL/GenBank/DDBJ databases">
        <title>Chromosome-scale genome assembly of Holotrichia oblita Faldermann.</title>
        <authorList>
            <person name="Rongchong L."/>
        </authorList>
    </citation>
    <scope>NUCLEOTIDE SEQUENCE</scope>
    <source>
        <strain evidence="1">81SQS9</strain>
    </source>
</reference>
<evidence type="ECO:0000313" key="2">
    <source>
        <dbReference type="Proteomes" id="UP001056778"/>
    </source>
</evidence>